<dbReference type="InterPro" id="IPR002470">
    <property type="entry name" value="Peptidase_S9A"/>
</dbReference>
<name>A0AA42CEF9_9PROT</name>
<comment type="caution">
    <text evidence="4">The sequence shown here is derived from an EMBL/GenBank/DDBJ whole genome shotgun (WGS) entry which is preliminary data.</text>
</comment>
<dbReference type="RefSeq" id="WP_264712051.1">
    <property type="nucleotide sequence ID" value="NZ_JAPDNT010000001.1"/>
</dbReference>
<dbReference type="EMBL" id="JAPDNT010000001">
    <property type="protein sequence ID" value="MCW3473476.1"/>
    <property type="molecule type" value="Genomic_DNA"/>
</dbReference>
<dbReference type="Gene3D" id="3.40.50.1820">
    <property type="entry name" value="alpha/beta hydrolase"/>
    <property type="match status" value="1"/>
</dbReference>
<evidence type="ECO:0000313" key="5">
    <source>
        <dbReference type="Proteomes" id="UP001165679"/>
    </source>
</evidence>
<gene>
    <name evidence="4" type="ORF">OL599_02700</name>
</gene>
<keyword evidence="2" id="KW-0720">Serine protease</keyword>
<dbReference type="GO" id="GO:0004252">
    <property type="term" value="F:serine-type endopeptidase activity"/>
    <property type="evidence" value="ECO:0007669"/>
    <property type="project" value="InterPro"/>
</dbReference>
<keyword evidence="5" id="KW-1185">Reference proteome</keyword>
<dbReference type="InterPro" id="IPR011659">
    <property type="entry name" value="WD40"/>
</dbReference>
<evidence type="ECO:0000313" key="4">
    <source>
        <dbReference type="EMBL" id="MCW3473476.1"/>
    </source>
</evidence>
<evidence type="ECO:0000256" key="2">
    <source>
        <dbReference type="ARBA" id="ARBA00022825"/>
    </source>
</evidence>
<sequence length="593" mass="64768">MPIATDAWVRISAATSPSFSKDGRTLFHLRGAGLPQVWAMDADGSNPRQLSFHDEKVAFLRRCPADDRLIWGVDAGGDERQQFVLLAPGSEPLQITDAPDVIHDFGAWSVDGARIAFACNDRDERFHDICLMELATGARVRLLEGPGILTVPSWSPDGTRLAVIEDHSSTDQRLWILDVVTGAATLVQRPSPARYASVRWTGDGTALNGLTDQDAAFMRLCRIDPATGAATAIYAPEGRDVEAWSLSPDGKTLATIENDRGYAVLRVGELGTDRPAVGGLPVGIVADLSWSPDSVRLAFTAQGPGAPPGIWLWQAGIVRPLVRPDPLAEAGIDPATFIEPRLVEWTSFDGTRIPGWFALPHGPAPAGGFPSVVWVHGGPASQTRANFRADIQMLLSQGFAVLMPNIRGSTGYGRAYLEADEVGKRPDAMADLAAGRAWLAAQPSIDPERIGIMGQSYGGWVVLAAVTLQPELWKAAVNYYGIADFVTLLERTGPWRRDHRAREYGFPGTDDALFRRISPIHHVDRVVAPVLVLHGDRDPRVPMHESDQIVQALEQRQKQVRYERFTYAGHGFIRPDHRVRVYAAVADHFVTHL</sequence>
<dbReference type="InterPro" id="IPR011042">
    <property type="entry name" value="6-blade_b-propeller_TolB-like"/>
</dbReference>
<feature type="domain" description="Peptidase S9 prolyl oligopeptidase catalytic" evidence="3">
    <location>
        <begin position="386"/>
        <end position="593"/>
    </location>
</feature>
<dbReference type="Proteomes" id="UP001165679">
    <property type="component" value="Unassembled WGS sequence"/>
</dbReference>
<keyword evidence="1" id="KW-0378">Hydrolase</keyword>
<protein>
    <submittedName>
        <fullName evidence="4">S9 family peptidase</fullName>
    </submittedName>
</protein>
<evidence type="ECO:0000256" key="1">
    <source>
        <dbReference type="ARBA" id="ARBA00022801"/>
    </source>
</evidence>
<reference evidence="4" key="1">
    <citation type="submission" date="2022-09" db="EMBL/GenBank/DDBJ databases">
        <title>Rhodovastum sp. nov. RN2-1 isolated from soil in Seongnam, South Korea.</title>
        <authorList>
            <person name="Le N.T."/>
        </authorList>
    </citation>
    <scope>NUCLEOTIDE SEQUENCE</scope>
    <source>
        <strain evidence="4">RN2-1</strain>
    </source>
</reference>
<dbReference type="Pfam" id="PF07676">
    <property type="entry name" value="PD40"/>
    <property type="match status" value="2"/>
</dbReference>
<dbReference type="InterPro" id="IPR029058">
    <property type="entry name" value="AB_hydrolase_fold"/>
</dbReference>
<dbReference type="GO" id="GO:0006508">
    <property type="term" value="P:proteolysis"/>
    <property type="evidence" value="ECO:0007669"/>
    <property type="project" value="InterPro"/>
</dbReference>
<dbReference type="SUPFAM" id="SSF82171">
    <property type="entry name" value="DPP6 N-terminal domain-like"/>
    <property type="match status" value="1"/>
</dbReference>
<accession>A0AA42CEF9</accession>
<organism evidence="4 5">
    <name type="scientific">Limobrevibacterium gyesilva</name>
    <dbReference type="NCBI Taxonomy" id="2991712"/>
    <lineage>
        <taxon>Bacteria</taxon>
        <taxon>Pseudomonadati</taxon>
        <taxon>Pseudomonadota</taxon>
        <taxon>Alphaproteobacteria</taxon>
        <taxon>Acetobacterales</taxon>
        <taxon>Acetobacteraceae</taxon>
        <taxon>Limobrevibacterium</taxon>
    </lineage>
</organism>
<dbReference type="SUPFAM" id="SSF53474">
    <property type="entry name" value="alpha/beta-Hydrolases"/>
    <property type="match status" value="1"/>
</dbReference>
<reference evidence="4" key="2">
    <citation type="submission" date="2022-10" db="EMBL/GenBank/DDBJ databases">
        <authorList>
            <person name="Trinh H.N."/>
        </authorList>
    </citation>
    <scope>NUCLEOTIDE SEQUENCE</scope>
    <source>
        <strain evidence="4">RN2-1</strain>
    </source>
</reference>
<dbReference type="PANTHER" id="PTHR42776:SF27">
    <property type="entry name" value="DIPEPTIDYL PEPTIDASE FAMILY MEMBER 6"/>
    <property type="match status" value="1"/>
</dbReference>
<dbReference type="AlphaFoldDB" id="A0AA42CEF9"/>
<dbReference type="PANTHER" id="PTHR42776">
    <property type="entry name" value="SERINE PEPTIDASE S9 FAMILY MEMBER"/>
    <property type="match status" value="1"/>
</dbReference>
<dbReference type="PRINTS" id="PR00862">
    <property type="entry name" value="PROLIGOPTASE"/>
</dbReference>
<proteinExistence type="predicted"/>
<dbReference type="InterPro" id="IPR001375">
    <property type="entry name" value="Peptidase_S9_cat"/>
</dbReference>
<dbReference type="Pfam" id="PF00326">
    <property type="entry name" value="Peptidase_S9"/>
    <property type="match status" value="1"/>
</dbReference>
<keyword evidence="2" id="KW-0645">Protease</keyword>
<dbReference type="Gene3D" id="2.120.10.30">
    <property type="entry name" value="TolB, C-terminal domain"/>
    <property type="match status" value="2"/>
</dbReference>
<evidence type="ECO:0000259" key="3">
    <source>
        <dbReference type="Pfam" id="PF00326"/>
    </source>
</evidence>